<reference evidence="3 4" key="1">
    <citation type="journal article" date="2014" name="Agronomy (Basel)">
        <title>A Draft Genome Sequence for Ensete ventricosum, the Drought-Tolerant Tree Against Hunger.</title>
        <authorList>
            <person name="Harrison J."/>
            <person name="Moore K.A."/>
            <person name="Paszkiewicz K."/>
            <person name="Jones T."/>
            <person name="Grant M."/>
            <person name="Ambacheew D."/>
            <person name="Muzemil S."/>
            <person name="Studholme D.J."/>
        </authorList>
    </citation>
    <scope>NUCLEOTIDE SEQUENCE [LARGE SCALE GENOMIC DNA]</scope>
</reference>
<accession>A0A426XT52</accession>
<comment type="caution">
    <text evidence="3">The sequence shown here is derived from an EMBL/GenBank/DDBJ whole genome shotgun (WGS) entry which is preliminary data.</text>
</comment>
<gene>
    <name evidence="3" type="ORF">B296_00042773</name>
</gene>
<dbReference type="Gene3D" id="3.50.7.10">
    <property type="entry name" value="GroEL"/>
    <property type="match status" value="1"/>
</dbReference>
<dbReference type="InterPro" id="IPR001844">
    <property type="entry name" value="Cpn60/GroEL"/>
</dbReference>
<evidence type="ECO:0000313" key="4">
    <source>
        <dbReference type="Proteomes" id="UP000287651"/>
    </source>
</evidence>
<evidence type="ECO:0000256" key="1">
    <source>
        <dbReference type="ARBA" id="ARBA00006607"/>
    </source>
</evidence>
<dbReference type="Proteomes" id="UP000287651">
    <property type="component" value="Unassembled WGS sequence"/>
</dbReference>
<evidence type="ECO:0000256" key="2">
    <source>
        <dbReference type="ARBA" id="ARBA00023186"/>
    </source>
</evidence>
<evidence type="ECO:0000313" key="3">
    <source>
        <dbReference type="EMBL" id="RRT42624.1"/>
    </source>
</evidence>
<dbReference type="PANTHER" id="PTHR45633">
    <property type="entry name" value="60 KDA HEAT SHOCK PROTEIN, MITOCHONDRIAL"/>
    <property type="match status" value="1"/>
</dbReference>
<comment type="similarity">
    <text evidence="1">Belongs to the chaperonin (HSP60) family.</text>
</comment>
<dbReference type="GO" id="GO:0042026">
    <property type="term" value="P:protein refolding"/>
    <property type="evidence" value="ECO:0007669"/>
    <property type="project" value="InterPro"/>
</dbReference>
<dbReference type="GO" id="GO:0140662">
    <property type="term" value="F:ATP-dependent protein folding chaperone"/>
    <property type="evidence" value="ECO:0007669"/>
    <property type="project" value="InterPro"/>
</dbReference>
<sequence length="199" mass="21425">MSTIGSLGAATCLHANKASAEKFSKFSSLASISSGSSSSRRQNLLTQKRCNSRIRAMAKELYFNKDGSAIKKLQVEDSELADVAAVSAGNNYEIGNMITEALSKLYVNLVAMMYDACLFQLLLVDKKITNARDLINVLEDAIRGGYPVVIIAEDIEQEALATLVVNKLRGSLKIAALKAPGFGERKSQYLDDIAILTGG</sequence>
<organism evidence="3 4">
    <name type="scientific">Ensete ventricosum</name>
    <name type="common">Abyssinian banana</name>
    <name type="synonym">Musa ensete</name>
    <dbReference type="NCBI Taxonomy" id="4639"/>
    <lineage>
        <taxon>Eukaryota</taxon>
        <taxon>Viridiplantae</taxon>
        <taxon>Streptophyta</taxon>
        <taxon>Embryophyta</taxon>
        <taxon>Tracheophyta</taxon>
        <taxon>Spermatophyta</taxon>
        <taxon>Magnoliopsida</taxon>
        <taxon>Liliopsida</taxon>
        <taxon>Zingiberales</taxon>
        <taxon>Musaceae</taxon>
        <taxon>Ensete</taxon>
    </lineage>
</organism>
<protein>
    <submittedName>
        <fullName evidence="3">Uncharacterized protein</fullName>
    </submittedName>
</protein>
<dbReference type="EMBL" id="AMZH03017711">
    <property type="protein sequence ID" value="RRT42624.1"/>
    <property type="molecule type" value="Genomic_DNA"/>
</dbReference>
<keyword evidence="2" id="KW-0143">Chaperone</keyword>
<proteinExistence type="inferred from homology"/>
<name>A0A426XT52_ENSVE</name>
<dbReference type="InterPro" id="IPR027409">
    <property type="entry name" value="GroEL-like_apical_dom_sf"/>
</dbReference>
<dbReference type="SUPFAM" id="SSF52029">
    <property type="entry name" value="GroEL apical domain-like"/>
    <property type="match status" value="1"/>
</dbReference>
<dbReference type="FunFam" id="3.50.7.10:FF:000001">
    <property type="entry name" value="60 kDa chaperonin"/>
    <property type="match status" value="1"/>
</dbReference>
<dbReference type="AlphaFoldDB" id="A0A426XT52"/>